<dbReference type="EMBL" id="JAUJWV010000001">
    <property type="protein sequence ID" value="MDN7241612.1"/>
    <property type="molecule type" value="Genomic_DNA"/>
</dbReference>
<dbReference type="RefSeq" id="WP_301723202.1">
    <property type="nucleotide sequence ID" value="NZ_JAUJWV010000001.1"/>
</dbReference>
<evidence type="ECO:0000313" key="1">
    <source>
        <dbReference type="EMBL" id="MDN7241612.1"/>
    </source>
</evidence>
<accession>A0ABT8N1R2</accession>
<dbReference type="Proteomes" id="UP001172055">
    <property type="component" value="Unassembled WGS sequence"/>
</dbReference>
<comment type="caution">
    <text evidence="1">The sequence shown here is derived from an EMBL/GenBank/DDBJ whole genome shotgun (WGS) entry which is preliminary data.</text>
</comment>
<proteinExistence type="predicted"/>
<sequence length="242" mass="27434">MKKVGLFLGISLFCLGSYLVYLFEFKSYDVADAKVDAVAGEEYVITLSDGSKIILDEFGNLIRREDPHAAMGSQPDDRTLLFGLKEFKVNTVSNEKVKASKEKVEPAVVAAENTVAHKNVTSINEKNKTKQIKQKYEAAFKVLEEQSTARLYTLIDLAKKELNEKQAKKQKISYPYFYNKYTTAASDLEKQTDQFFYALTKSMQQELKANGMPSSIANAYTKEYESRKDKLRRELMKKAAGI</sequence>
<keyword evidence="2" id="KW-1185">Reference proteome</keyword>
<gene>
    <name evidence="1" type="ORF">QWY14_07395</name>
</gene>
<evidence type="ECO:0000313" key="2">
    <source>
        <dbReference type="Proteomes" id="UP001172055"/>
    </source>
</evidence>
<organism evidence="1 2">
    <name type="scientific">Planococcus shixiaomingii</name>
    <dbReference type="NCBI Taxonomy" id="3058393"/>
    <lineage>
        <taxon>Bacteria</taxon>
        <taxon>Bacillati</taxon>
        <taxon>Bacillota</taxon>
        <taxon>Bacilli</taxon>
        <taxon>Bacillales</taxon>
        <taxon>Caryophanaceae</taxon>
        <taxon>Planococcus</taxon>
    </lineage>
</organism>
<name>A0ABT8N1R2_9BACL</name>
<reference evidence="1 2" key="1">
    <citation type="submission" date="2023-06" db="EMBL/GenBank/DDBJ databases">
        <title>Novel species in genus Planococcus.</title>
        <authorList>
            <person name="Ning S."/>
        </authorList>
    </citation>
    <scope>NUCLEOTIDE SEQUENCE [LARGE SCALE GENOMIC DNA]</scope>
    <source>
        <strain evidence="1 2">N028</strain>
    </source>
</reference>
<protein>
    <submittedName>
        <fullName evidence="1">Uncharacterized protein</fullName>
    </submittedName>
</protein>